<sequence length="205" mass="23210">MELTRACILYRLNAFRSRTVRWRRAHGICYDTRSAARADTGAFMYVFDIALSADEAVETQWHLDVPDLGLSLACVGSRRKAIEFAAEEIKNEITRLLIAGEPVPESRGLNRHDKGERVVTIALEADLPEDELFSVEQTMSVLDVTQPRVSHLIRDGKLVALKRGRKNYITKASLESYLKTPRTSGRPSRREYGVEDLKRTPPELP</sequence>
<protein>
    <submittedName>
        <fullName evidence="3">Helix-turn-helix domain-containing protein</fullName>
    </submittedName>
</protein>
<dbReference type="AlphaFoldDB" id="A0A6N7RPS3"/>
<dbReference type="EMBL" id="VTFY01000009">
    <property type="protein sequence ID" value="MRX83214.1"/>
    <property type="molecule type" value="Genomic_DNA"/>
</dbReference>
<feature type="compositionally biased region" description="Basic and acidic residues" evidence="1">
    <location>
        <begin position="188"/>
        <end position="205"/>
    </location>
</feature>
<dbReference type="InterPro" id="IPR041657">
    <property type="entry name" value="HTH_17"/>
</dbReference>
<keyword evidence="4" id="KW-1185">Reference proteome</keyword>
<accession>A0A6N7RPS3</accession>
<evidence type="ECO:0000313" key="3">
    <source>
        <dbReference type="EMBL" id="MRX83214.1"/>
    </source>
</evidence>
<feature type="domain" description="Helix-turn-helix" evidence="2">
    <location>
        <begin position="132"/>
        <end position="179"/>
    </location>
</feature>
<gene>
    <name evidence="3" type="ORF">GJG86_12020</name>
</gene>
<evidence type="ECO:0000259" key="2">
    <source>
        <dbReference type="Pfam" id="PF12728"/>
    </source>
</evidence>
<name>A0A6N7RPS3_9ACTN</name>
<evidence type="ECO:0000256" key="1">
    <source>
        <dbReference type="SAM" id="MobiDB-lite"/>
    </source>
</evidence>
<reference evidence="4" key="1">
    <citation type="submission" date="2019-08" db="EMBL/GenBank/DDBJ databases">
        <title>Arthrobacter sp. nov., isolated from plateau pika and Tibetan wild ass.</title>
        <authorList>
            <person name="Ge Y."/>
        </authorList>
    </citation>
    <scope>NUCLEOTIDE SEQUENCE [LARGE SCALE GENOMIC DNA]</scope>
    <source>
        <strain evidence="4">HF-4214</strain>
    </source>
</reference>
<dbReference type="Proteomes" id="UP000438093">
    <property type="component" value="Unassembled WGS sequence"/>
</dbReference>
<comment type="caution">
    <text evidence="3">The sequence shown here is derived from an EMBL/GenBank/DDBJ whole genome shotgun (WGS) entry which is preliminary data.</text>
</comment>
<dbReference type="Pfam" id="PF12728">
    <property type="entry name" value="HTH_17"/>
    <property type="match status" value="1"/>
</dbReference>
<organism evidence="3 4">
    <name type="scientific">Eggerthella guodeyinii</name>
    <dbReference type="NCBI Taxonomy" id="2690837"/>
    <lineage>
        <taxon>Bacteria</taxon>
        <taxon>Bacillati</taxon>
        <taxon>Actinomycetota</taxon>
        <taxon>Coriobacteriia</taxon>
        <taxon>Eggerthellales</taxon>
        <taxon>Eggerthellaceae</taxon>
        <taxon>Eggerthella</taxon>
    </lineage>
</organism>
<feature type="region of interest" description="Disordered" evidence="1">
    <location>
        <begin position="179"/>
        <end position="205"/>
    </location>
</feature>
<proteinExistence type="predicted"/>
<evidence type="ECO:0000313" key="4">
    <source>
        <dbReference type="Proteomes" id="UP000438093"/>
    </source>
</evidence>